<organism evidence="10 11">
    <name type="scientific">Thamnophis sirtalis</name>
    <dbReference type="NCBI Taxonomy" id="35019"/>
    <lineage>
        <taxon>Eukaryota</taxon>
        <taxon>Metazoa</taxon>
        <taxon>Chordata</taxon>
        <taxon>Craniata</taxon>
        <taxon>Vertebrata</taxon>
        <taxon>Euteleostomi</taxon>
        <taxon>Lepidosauria</taxon>
        <taxon>Squamata</taxon>
        <taxon>Bifurcata</taxon>
        <taxon>Unidentata</taxon>
        <taxon>Episquamata</taxon>
        <taxon>Toxicofera</taxon>
        <taxon>Serpentes</taxon>
        <taxon>Colubroidea</taxon>
        <taxon>Colubridae</taxon>
        <taxon>Natricinae</taxon>
        <taxon>Thamnophis</taxon>
    </lineage>
</organism>
<keyword evidence="2" id="KW-0800">Toxin</keyword>
<dbReference type="FunFam" id="2.40.10.10:FF:000010">
    <property type="entry name" value="Kallikrein related peptidase 11"/>
    <property type="match status" value="1"/>
</dbReference>
<evidence type="ECO:0000256" key="7">
    <source>
        <dbReference type="ARBA" id="ARBA00023240"/>
    </source>
</evidence>
<dbReference type="InterPro" id="IPR043504">
    <property type="entry name" value="Peptidase_S1_PA_chymotrypsin"/>
</dbReference>
<evidence type="ECO:0000313" key="10">
    <source>
        <dbReference type="Proteomes" id="UP000504617"/>
    </source>
</evidence>
<dbReference type="InterPro" id="IPR001254">
    <property type="entry name" value="Trypsin_dom"/>
</dbReference>
<accession>A0A6I9YAD9</accession>
<dbReference type="Pfam" id="PF00089">
    <property type="entry name" value="Trypsin"/>
    <property type="match status" value="1"/>
</dbReference>
<dbReference type="Proteomes" id="UP000504617">
    <property type="component" value="Unplaced"/>
</dbReference>
<keyword evidence="10" id="KW-1185">Reference proteome</keyword>
<dbReference type="GO" id="GO:0090729">
    <property type="term" value="F:toxin activity"/>
    <property type="evidence" value="ECO:0007669"/>
    <property type="project" value="UniProtKB-KW"/>
</dbReference>
<dbReference type="AlphaFoldDB" id="A0A6I9YAD9"/>
<dbReference type="InterPro" id="IPR033116">
    <property type="entry name" value="TRYPSIN_SER"/>
</dbReference>
<dbReference type="InterPro" id="IPR009003">
    <property type="entry name" value="Peptidase_S1_PA"/>
</dbReference>
<dbReference type="GeneID" id="106547561"/>
<dbReference type="Gene3D" id="2.40.10.10">
    <property type="entry name" value="Trypsin-like serine proteases"/>
    <property type="match status" value="2"/>
</dbReference>
<evidence type="ECO:0000256" key="4">
    <source>
        <dbReference type="ARBA" id="ARBA00022801"/>
    </source>
</evidence>
<dbReference type="PANTHER" id="PTHR24271:SF47">
    <property type="entry name" value="KALLIKREIN-1"/>
    <property type="match status" value="1"/>
</dbReference>
<feature type="domain" description="Peptidase S1" evidence="9">
    <location>
        <begin position="75"/>
        <end position="297"/>
    </location>
</feature>
<keyword evidence="7" id="KW-1199">Hemostasis impairing toxin</keyword>
<dbReference type="PROSITE" id="PS00135">
    <property type="entry name" value="TRYPSIN_SER"/>
    <property type="match status" value="1"/>
</dbReference>
<keyword evidence="6" id="KW-1015">Disulfide bond</keyword>
<dbReference type="PANTHER" id="PTHR24271">
    <property type="entry name" value="KALLIKREIN-RELATED"/>
    <property type="match status" value="1"/>
</dbReference>
<name>A0A6I9YAD9_9SAUR</name>
<evidence type="ECO:0000256" key="3">
    <source>
        <dbReference type="ARBA" id="ARBA00022670"/>
    </source>
</evidence>
<reference evidence="11" key="1">
    <citation type="submission" date="2025-08" db="UniProtKB">
        <authorList>
            <consortium name="RefSeq"/>
        </authorList>
    </citation>
    <scope>IDENTIFICATION</scope>
</reference>
<dbReference type="SMART" id="SM00020">
    <property type="entry name" value="Tryp_SPc"/>
    <property type="match status" value="1"/>
</dbReference>
<gene>
    <name evidence="11" type="primary">LOC106547561</name>
</gene>
<evidence type="ECO:0000256" key="6">
    <source>
        <dbReference type="ARBA" id="ARBA00023157"/>
    </source>
</evidence>
<evidence type="ECO:0000256" key="1">
    <source>
        <dbReference type="ARBA" id="ARBA00009228"/>
    </source>
</evidence>
<dbReference type="OrthoDB" id="546450at2759"/>
<proteinExistence type="inferred from homology"/>
<dbReference type="SUPFAM" id="SSF50494">
    <property type="entry name" value="Trypsin-like serine proteases"/>
    <property type="match status" value="1"/>
</dbReference>
<sequence length="309" mass="34561">LNDSQVVYLYRYRHVDDLQILHFIQQVCCCVSHSLLRSSKISVLIETLLIKAISVLLHGQLVNFLDFFAAPITEIVGGFECNKTEHPFLVLLYNSKGAFCAGTLLTNEWVLTAAHCNREDIQIRLGTHNIHVHNKDEQIRVPKEKLCCLNTNYCTQWSQDIMLIRLNSSVNISEHIAPLSLPSNPPRVDSVCRVMGWGTITSPEVTYPKVPHCVNINILHNEVCEAAYPWLSGNILCAGELEGDKDSCKGDSGGPLICYGQIHGIVSWGHFPCAQPLEPGVYTKVFDYLEWIQDIIAGNTSVICPNDNF</sequence>
<dbReference type="GO" id="GO:0006508">
    <property type="term" value="P:proteolysis"/>
    <property type="evidence" value="ECO:0007669"/>
    <property type="project" value="UniProtKB-KW"/>
</dbReference>
<dbReference type="GO" id="GO:0030141">
    <property type="term" value="C:secretory granule"/>
    <property type="evidence" value="ECO:0007669"/>
    <property type="project" value="TreeGrafter"/>
</dbReference>
<dbReference type="PROSITE" id="PS00134">
    <property type="entry name" value="TRYPSIN_HIS"/>
    <property type="match status" value="1"/>
</dbReference>
<keyword evidence="4 8" id="KW-0378">Hydrolase</keyword>
<dbReference type="PRINTS" id="PR00722">
    <property type="entry name" value="CHYMOTRYPSIN"/>
</dbReference>
<evidence type="ECO:0000256" key="2">
    <source>
        <dbReference type="ARBA" id="ARBA00022656"/>
    </source>
</evidence>
<dbReference type="KEGG" id="tsr:106547561"/>
<evidence type="ECO:0000256" key="5">
    <source>
        <dbReference type="ARBA" id="ARBA00022825"/>
    </source>
</evidence>
<keyword evidence="3 8" id="KW-0645">Protease</keyword>
<dbReference type="InterPro" id="IPR018114">
    <property type="entry name" value="TRYPSIN_HIS"/>
</dbReference>
<dbReference type="GO" id="GO:0005576">
    <property type="term" value="C:extracellular region"/>
    <property type="evidence" value="ECO:0007669"/>
    <property type="project" value="UniProtKB-ARBA"/>
</dbReference>
<evidence type="ECO:0000313" key="11">
    <source>
        <dbReference type="RefSeq" id="XP_013920255.1"/>
    </source>
</evidence>
<comment type="similarity">
    <text evidence="1">Belongs to the peptidase S1 family. Snake venom subfamily.</text>
</comment>
<feature type="non-terminal residue" evidence="11">
    <location>
        <position position="1"/>
    </location>
</feature>
<keyword evidence="5 8" id="KW-0720">Serine protease</keyword>
<dbReference type="InterPro" id="IPR001314">
    <property type="entry name" value="Peptidase_S1A"/>
</dbReference>
<protein>
    <submittedName>
        <fullName evidence="11">Snake venom serine protease-like</fullName>
    </submittedName>
</protein>
<dbReference type="CDD" id="cd00190">
    <property type="entry name" value="Tryp_SPc"/>
    <property type="match status" value="1"/>
</dbReference>
<evidence type="ECO:0000256" key="8">
    <source>
        <dbReference type="RuleBase" id="RU363034"/>
    </source>
</evidence>
<dbReference type="GO" id="GO:0004252">
    <property type="term" value="F:serine-type endopeptidase activity"/>
    <property type="evidence" value="ECO:0007669"/>
    <property type="project" value="InterPro"/>
</dbReference>
<evidence type="ECO:0000259" key="9">
    <source>
        <dbReference type="PROSITE" id="PS50240"/>
    </source>
</evidence>
<dbReference type="RefSeq" id="XP_013920255.1">
    <property type="nucleotide sequence ID" value="XM_014064780.1"/>
</dbReference>
<dbReference type="PROSITE" id="PS50240">
    <property type="entry name" value="TRYPSIN_DOM"/>
    <property type="match status" value="1"/>
</dbReference>